<dbReference type="AlphaFoldDB" id="A0A0W0SQJ9"/>
<protein>
    <submittedName>
        <fullName evidence="4">Short chain dehydrogenase/reductase family oxidoreductase</fullName>
    </submittedName>
</protein>
<evidence type="ECO:0000313" key="4">
    <source>
        <dbReference type="EMBL" id="KTC85582.1"/>
    </source>
</evidence>
<dbReference type="PRINTS" id="PR00081">
    <property type="entry name" value="GDHRDH"/>
</dbReference>
<dbReference type="PRINTS" id="PR00080">
    <property type="entry name" value="SDRFAMILY"/>
</dbReference>
<keyword evidence="5" id="KW-1185">Reference proteome</keyword>
<dbReference type="PROSITE" id="PS00061">
    <property type="entry name" value="ADH_SHORT"/>
    <property type="match status" value="1"/>
</dbReference>
<dbReference type="NCBIfam" id="NF004825">
    <property type="entry name" value="PRK06181.1"/>
    <property type="match status" value="1"/>
</dbReference>
<organism evidence="4 5">
    <name type="scientific">Legionella drozanskii LLAP-1</name>
    <dbReference type="NCBI Taxonomy" id="1212489"/>
    <lineage>
        <taxon>Bacteria</taxon>
        <taxon>Pseudomonadati</taxon>
        <taxon>Pseudomonadota</taxon>
        <taxon>Gammaproteobacteria</taxon>
        <taxon>Legionellales</taxon>
        <taxon>Legionellaceae</taxon>
        <taxon>Legionella</taxon>
    </lineage>
</organism>
<sequence>MTQLKDKTVWITGASSGIGEALSYEMARAGAKVILSARHEKELQRVRGNCVHPERHVVIPLDLEKYHELEDKANVVLKQHGPIDVLINNGGISQRYLAADALLKVDEKIMHINFLGTIALTRPVLKGMLERNSGHVVIVSSILGFYGIQTRSAYSASKHALRGYFESLRNELAKTEIKITMVYPGYVKTEISTHALLGDGSSYGKIDRFHLNAIPPEICAEKIRKAIEHDKAEVIVAGMKERFGLLVMRFLPAVFRFLAPRLKV</sequence>
<evidence type="ECO:0000256" key="1">
    <source>
        <dbReference type="ARBA" id="ARBA00006484"/>
    </source>
</evidence>
<dbReference type="EMBL" id="LNXY01000027">
    <property type="protein sequence ID" value="KTC85582.1"/>
    <property type="molecule type" value="Genomic_DNA"/>
</dbReference>
<dbReference type="PANTHER" id="PTHR44196">
    <property type="entry name" value="DEHYDROGENASE/REDUCTASE SDR FAMILY MEMBER 7B"/>
    <property type="match status" value="1"/>
</dbReference>
<evidence type="ECO:0000256" key="2">
    <source>
        <dbReference type="ARBA" id="ARBA00023002"/>
    </source>
</evidence>
<dbReference type="PANTHER" id="PTHR44196:SF1">
    <property type="entry name" value="DEHYDROGENASE_REDUCTASE SDR FAMILY MEMBER 7B"/>
    <property type="match status" value="1"/>
</dbReference>
<dbReference type="RefSeq" id="WP_058496205.1">
    <property type="nucleotide sequence ID" value="NZ_CAAAIU010000005.1"/>
</dbReference>
<dbReference type="GO" id="GO:0016491">
    <property type="term" value="F:oxidoreductase activity"/>
    <property type="evidence" value="ECO:0007669"/>
    <property type="project" value="UniProtKB-KW"/>
</dbReference>
<dbReference type="Proteomes" id="UP000054736">
    <property type="component" value="Unassembled WGS sequence"/>
</dbReference>
<dbReference type="PATRIC" id="fig|1212489.4.peg.2017"/>
<keyword evidence="2" id="KW-0560">Oxidoreductase</keyword>
<dbReference type="STRING" id="1212489.Ldro_1907"/>
<dbReference type="OrthoDB" id="9810734at2"/>
<dbReference type="InterPro" id="IPR020904">
    <property type="entry name" value="Sc_DH/Rdtase_CS"/>
</dbReference>
<comment type="caution">
    <text evidence="4">The sequence shown here is derived from an EMBL/GenBank/DDBJ whole genome shotgun (WGS) entry which is preliminary data.</text>
</comment>
<dbReference type="Pfam" id="PF00106">
    <property type="entry name" value="adh_short"/>
    <property type="match status" value="1"/>
</dbReference>
<dbReference type="InterPro" id="IPR002347">
    <property type="entry name" value="SDR_fam"/>
</dbReference>
<comment type="similarity">
    <text evidence="1 3">Belongs to the short-chain dehydrogenases/reductases (SDR) family.</text>
</comment>
<evidence type="ECO:0000256" key="3">
    <source>
        <dbReference type="RuleBase" id="RU000363"/>
    </source>
</evidence>
<name>A0A0W0SQJ9_9GAMM</name>
<proteinExistence type="inferred from homology"/>
<dbReference type="InterPro" id="IPR036291">
    <property type="entry name" value="NAD(P)-bd_dom_sf"/>
</dbReference>
<accession>A0A0W0SQJ9</accession>
<evidence type="ECO:0000313" key="5">
    <source>
        <dbReference type="Proteomes" id="UP000054736"/>
    </source>
</evidence>
<gene>
    <name evidence="4" type="ORF">Ldro_1907</name>
</gene>
<dbReference type="GO" id="GO:0016020">
    <property type="term" value="C:membrane"/>
    <property type="evidence" value="ECO:0007669"/>
    <property type="project" value="TreeGrafter"/>
</dbReference>
<reference evidence="4 5" key="1">
    <citation type="submission" date="2015-11" db="EMBL/GenBank/DDBJ databases">
        <title>Genomic analysis of 38 Legionella species identifies large and diverse effector repertoires.</title>
        <authorList>
            <person name="Burstein D."/>
            <person name="Amaro F."/>
            <person name="Zusman T."/>
            <person name="Lifshitz Z."/>
            <person name="Cohen O."/>
            <person name="Gilbert J.A."/>
            <person name="Pupko T."/>
            <person name="Shuman H.A."/>
            <person name="Segal G."/>
        </authorList>
    </citation>
    <scope>NUCLEOTIDE SEQUENCE [LARGE SCALE GENOMIC DNA]</scope>
    <source>
        <strain evidence="4 5">ATCC 700990</strain>
    </source>
</reference>
<dbReference type="SUPFAM" id="SSF51735">
    <property type="entry name" value="NAD(P)-binding Rossmann-fold domains"/>
    <property type="match status" value="1"/>
</dbReference>
<dbReference type="Gene3D" id="3.40.50.720">
    <property type="entry name" value="NAD(P)-binding Rossmann-like Domain"/>
    <property type="match status" value="1"/>
</dbReference>